<sequence>MDNSEVDNLQPVTREHLDFKLVRDDFNEHDVARSLKTINGLEEEMTKNDNVYTHRKIDQCELRPIKGGLSESDRAGQVMNQNIAEDENKGRDYSAIDNRHPCKDKSGSSDHKSSPSFAKETEHVRIRSGSQVNECREYLELRIISSLSKPENDLQDKKLDRNGCEECSDLQGTCAHALCATASSESISREENVEEAFVPHSDVVRKALAFSMAPKVVEVESSKNFQGKVDQALRYKLDMHDFKRSSKRVHKDFYVIFPGRVIDIPHTCFLHYEDYRDAVIHNYA</sequence>
<feature type="non-terminal residue" evidence="2">
    <location>
        <position position="284"/>
    </location>
</feature>
<protein>
    <submittedName>
        <fullName evidence="2">Uncharacterized protein</fullName>
    </submittedName>
</protein>
<dbReference type="Proteomes" id="UP000001593">
    <property type="component" value="Unassembled WGS sequence"/>
</dbReference>
<keyword evidence="3" id="KW-1185">Reference proteome</keyword>
<feature type="region of interest" description="Disordered" evidence="1">
    <location>
        <begin position="83"/>
        <end position="125"/>
    </location>
</feature>
<evidence type="ECO:0000313" key="3">
    <source>
        <dbReference type="Proteomes" id="UP000001593"/>
    </source>
</evidence>
<dbReference type="EMBL" id="DS472384">
    <property type="protein sequence ID" value="EDO27918.1"/>
    <property type="molecule type" value="Genomic_DNA"/>
</dbReference>
<evidence type="ECO:0000256" key="1">
    <source>
        <dbReference type="SAM" id="MobiDB-lite"/>
    </source>
</evidence>
<proteinExistence type="predicted"/>
<dbReference type="AlphaFoldDB" id="A7T7X8"/>
<organism evidence="2 3">
    <name type="scientific">Nematostella vectensis</name>
    <name type="common">Starlet sea anemone</name>
    <dbReference type="NCBI Taxonomy" id="45351"/>
    <lineage>
        <taxon>Eukaryota</taxon>
        <taxon>Metazoa</taxon>
        <taxon>Cnidaria</taxon>
        <taxon>Anthozoa</taxon>
        <taxon>Hexacorallia</taxon>
        <taxon>Actiniaria</taxon>
        <taxon>Edwardsiidae</taxon>
        <taxon>Nematostella</taxon>
    </lineage>
</organism>
<feature type="compositionally biased region" description="Basic and acidic residues" evidence="1">
    <location>
        <begin position="86"/>
        <end position="125"/>
    </location>
</feature>
<evidence type="ECO:0000313" key="2">
    <source>
        <dbReference type="EMBL" id="EDO27918.1"/>
    </source>
</evidence>
<name>A7T7X8_NEMVE</name>
<reference evidence="2 3" key="1">
    <citation type="journal article" date="2007" name="Science">
        <title>Sea anemone genome reveals ancestral eumetazoan gene repertoire and genomic organization.</title>
        <authorList>
            <person name="Putnam N.H."/>
            <person name="Srivastava M."/>
            <person name="Hellsten U."/>
            <person name="Dirks B."/>
            <person name="Chapman J."/>
            <person name="Salamov A."/>
            <person name="Terry A."/>
            <person name="Shapiro H."/>
            <person name="Lindquist E."/>
            <person name="Kapitonov V.V."/>
            <person name="Jurka J."/>
            <person name="Genikhovich G."/>
            <person name="Grigoriev I.V."/>
            <person name="Lucas S.M."/>
            <person name="Steele R.E."/>
            <person name="Finnerty J.R."/>
            <person name="Technau U."/>
            <person name="Martindale M.Q."/>
            <person name="Rokhsar D.S."/>
        </authorList>
    </citation>
    <scope>NUCLEOTIDE SEQUENCE [LARGE SCALE GENOMIC DNA]</scope>
    <source>
        <strain evidence="3">CH2 X CH6</strain>
    </source>
</reference>
<gene>
    <name evidence="2" type="ORF">NEMVEDRAFT_v1g248805</name>
</gene>
<dbReference type="HOGENOM" id="CLU_058114_0_0_1"/>
<dbReference type="InParanoid" id="A7T7X8"/>
<accession>A7T7X8</accession>